<accession>A0AA92UYJ1</accession>
<feature type="signal peptide" evidence="1">
    <location>
        <begin position="1"/>
        <end position="19"/>
    </location>
</feature>
<keyword evidence="1" id="KW-0732">Signal</keyword>
<dbReference type="Proteomes" id="UP000284990">
    <property type="component" value="Unassembled WGS sequence"/>
</dbReference>
<reference evidence="2 3" key="1">
    <citation type="submission" date="2018-08" db="EMBL/GenBank/DDBJ databases">
        <title>A genome reference for cultivated species of the human gut microbiota.</title>
        <authorList>
            <person name="Zou Y."/>
            <person name="Xue W."/>
            <person name="Luo G."/>
        </authorList>
    </citation>
    <scope>NUCLEOTIDE SEQUENCE [LARGE SCALE GENOMIC DNA]</scope>
    <source>
        <strain evidence="2 3">AM42-23AC</strain>
    </source>
</reference>
<protein>
    <submittedName>
        <fullName evidence="2">Uncharacterized protein</fullName>
    </submittedName>
</protein>
<dbReference type="AlphaFoldDB" id="A0AA92UYJ1"/>
<name>A0AA92UYJ1_9BACT</name>
<comment type="caution">
    <text evidence="2">The sequence shown here is derived from an EMBL/GenBank/DDBJ whole genome shotgun (WGS) entry which is preliminary data.</text>
</comment>
<evidence type="ECO:0000313" key="3">
    <source>
        <dbReference type="Proteomes" id="UP000284990"/>
    </source>
</evidence>
<gene>
    <name evidence="2" type="ORF">DW916_16110</name>
</gene>
<feature type="chain" id="PRO_5041669306" evidence="1">
    <location>
        <begin position="20"/>
        <end position="61"/>
    </location>
</feature>
<evidence type="ECO:0000256" key="1">
    <source>
        <dbReference type="SAM" id="SignalP"/>
    </source>
</evidence>
<evidence type="ECO:0000313" key="2">
    <source>
        <dbReference type="EMBL" id="RHA82175.1"/>
    </source>
</evidence>
<dbReference type="EMBL" id="QSFW01000053">
    <property type="protein sequence ID" value="RHA82175.1"/>
    <property type="molecule type" value="Genomic_DNA"/>
</dbReference>
<organism evidence="2 3">
    <name type="scientific">Segatella copri</name>
    <dbReference type="NCBI Taxonomy" id="165179"/>
    <lineage>
        <taxon>Bacteria</taxon>
        <taxon>Pseudomonadati</taxon>
        <taxon>Bacteroidota</taxon>
        <taxon>Bacteroidia</taxon>
        <taxon>Bacteroidales</taxon>
        <taxon>Prevotellaceae</taxon>
        <taxon>Segatella</taxon>
    </lineage>
</organism>
<sequence>MLMLLRKKAFLRLKLASLAFEVSFISNWFGTQIKFTWGSIKVYGRFTSDSNEAQFDFFQMN</sequence>
<proteinExistence type="predicted"/>